<name>A0AAV1YUJ9_9ARAC</name>
<feature type="region of interest" description="Disordered" evidence="3">
    <location>
        <begin position="1"/>
        <end position="25"/>
    </location>
</feature>
<dbReference type="InterPro" id="IPR051368">
    <property type="entry name" value="SerProtInhib-TIL_Domain"/>
</dbReference>
<dbReference type="Gene3D" id="2.10.25.10">
    <property type="entry name" value="Laminin"/>
    <property type="match status" value="5"/>
</dbReference>
<evidence type="ECO:0000313" key="5">
    <source>
        <dbReference type="EMBL" id="CAL1262464.1"/>
    </source>
</evidence>
<feature type="domain" description="TIL" evidence="4">
    <location>
        <begin position="228"/>
        <end position="280"/>
    </location>
</feature>
<comment type="caution">
    <text evidence="5">The sequence shown here is derived from an EMBL/GenBank/DDBJ whole genome shotgun (WGS) entry which is preliminary data.</text>
</comment>
<dbReference type="EMBL" id="CAXIEN010000005">
    <property type="protein sequence ID" value="CAL1262464.1"/>
    <property type="molecule type" value="Genomic_DNA"/>
</dbReference>
<keyword evidence="1" id="KW-0646">Protease inhibitor</keyword>
<evidence type="ECO:0000313" key="6">
    <source>
        <dbReference type="Proteomes" id="UP001497382"/>
    </source>
</evidence>
<sequence length="671" mass="70842">GAVPQSLSSPLNQNKGAVPQSLSSPFSPSIGVVPQSLRSPLNQNIGASSEDLSSPLIQKTGAGYQGQSSSLVQSIGVVPQSLSSPLVQNTGASPQGFSLLSIQNSGAVPESLSSPLIQNTGSIPQTLSSPLIQNAGTIPQSFRSPLIQNTGGQVLSSPLIQNTGARPQSLDSSLIQNTDTGPQALSSALIQNTGARLQGPSVSLIQNAGVVPESQSSLLIQNTGQLYCSVSEVYKYCGGCDQYCNIEQVFCTADCRPGCYCQDGYVRLFQGGTCIPIKTCPAPQGSDFSVVENTGYQCNENEVFQQCGVGWECEDFCGRGPNDCAYCQTGCYCKAGYIRSGPEYDAVCIPEDQCPDQVVELSPIEEDAYQCGENEVFQQCGVGWECEDYCGRGSNACAYCQPGCYCSTGYTRSSPEYDATCIPANQCSRIKEIGPSGIQEAGQSFGGWSGIQGSNSGYHCGENEIFDNCGVGIECEDFCGRGPNACAYCQPGCYCRPGYVRSRPEYDAGCIPENQCSSVNGIDSSFVEYPGYQCGENEIFDNCGVGIECEDFCGRGPNACAYCQPGCYCKPGYVRSSPEYDAICIPENQCPGALDTSAFFSQDAQGPGSRIKEIGPSGIQEAGQSFGGWSGIQGSNSGPGALDTSAFFSQDAQGPGYCRQDEVFDIAEDYC</sequence>
<dbReference type="GO" id="GO:0030414">
    <property type="term" value="F:peptidase inhibitor activity"/>
    <property type="evidence" value="ECO:0007669"/>
    <property type="project" value="UniProtKB-KW"/>
</dbReference>
<dbReference type="CDD" id="cd19941">
    <property type="entry name" value="TIL"/>
    <property type="match status" value="5"/>
</dbReference>
<gene>
    <name evidence="5" type="ORF">LARSCL_LOCUS1010</name>
</gene>
<dbReference type="InterPro" id="IPR036084">
    <property type="entry name" value="Ser_inhib-like_sf"/>
</dbReference>
<keyword evidence="2" id="KW-1015">Disulfide bond</keyword>
<proteinExistence type="predicted"/>
<dbReference type="SUPFAM" id="SSF57567">
    <property type="entry name" value="Serine protease inhibitors"/>
    <property type="match status" value="5"/>
</dbReference>
<dbReference type="Pfam" id="PF01826">
    <property type="entry name" value="TIL"/>
    <property type="match status" value="3"/>
</dbReference>
<dbReference type="PANTHER" id="PTHR23259:SF82">
    <property type="entry name" value="SERINE PROTEASE INHIBITOR 1 PROTEIN"/>
    <property type="match status" value="1"/>
</dbReference>
<reference evidence="5 6" key="1">
    <citation type="submission" date="2024-04" db="EMBL/GenBank/DDBJ databases">
        <authorList>
            <person name="Rising A."/>
            <person name="Reimegard J."/>
            <person name="Sonavane S."/>
            <person name="Akerstrom W."/>
            <person name="Nylinder S."/>
            <person name="Hedman E."/>
            <person name="Kallberg Y."/>
        </authorList>
    </citation>
    <scope>NUCLEOTIDE SEQUENCE [LARGE SCALE GENOMIC DNA]</scope>
</reference>
<evidence type="ECO:0000256" key="3">
    <source>
        <dbReference type="SAM" id="MobiDB-lite"/>
    </source>
</evidence>
<evidence type="ECO:0000256" key="2">
    <source>
        <dbReference type="ARBA" id="ARBA00023157"/>
    </source>
</evidence>
<organism evidence="5 6">
    <name type="scientific">Larinioides sclopetarius</name>
    <dbReference type="NCBI Taxonomy" id="280406"/>
    <lineage>
        <taxon>Eukaryota</taxon>
        <taxon>Metazoa</taxon>
        <taxon>Ecdysozoa</taxon>
        <taxon>Arthropoda</taxon>
        <taxon>Chelicerata</taxon>
        <taxon>Arachnida</taxon>
        <taxon>Araneae</taxon>
        <taxon>Araneomorphae</taxon>
        <taxon>Entelegynae</taxon>
        <taxon>Araneoidea</taxon>
        <taxon>Araneidae</taxon>
        <taxon>Larinioides</taxon>
    </lineage>
</organism>
<feature type="domain" description="TIL" evidence="4">
    <location>
        <begin position="460"/>
        <end position="516"/>
    </location>
</feature>
<dbReference type="InterPro" id="IPR002919">
    <property type="entry name" value="TIL_dom"/>
</dbReference>
<evidence type="ECO:0000259" key="4">
    <source>
        <dbReference type="Pfam" id="PF01826"/>
    </source>
</evidence>
<keyword evidence="6" id="KW-1185">Reference proteome</keyword>
<protein>
    <recommendedName>
        <fullName evidence="4">TIL domain-containing protein</fullName>
    </recommendedName>
</protein>
<evidence type="ECO:0000256" key="1">
    <source>
        <dbReference type="ARBA" id="ARBA00022690"/>
    </source>
</evidence>
<dbReference type="Proteomes" id="UP001497382">
    <property type="component" value="Unassembled WGS sequence"/>
</dbReference>
<accession>A0AAV1YUJ9</accession>
<feature type="domain" description="TIL" evidence="4">
    <location>
        <begin position="534"/>
        <end position="590"/>
    </location>
</feature>
<dbReference type="AlphaFoldDB" id="A0AAV1YUJ9"/>
<dbReference type="PANTHER" id="PTHR23259">
    <property type="entry name" value="RIDDLE"/>
    <property type="match status" value="1"/>
</dbReference>
<feature type="non-terminal residue" evidence="5">
    <location>
        <position position="1"/>
    </location>
</feature>